<dbReference type="Proteomes" id="UP001058273">
    <property type="component" value="Chromosome"/>
</dbReference>
<keyword evidence="2" id="KW-1185">Reference proteome</keyword>
<dbReference type="EMBL" id="CP102451">
    <property type="protein sequence ID" value="UUV98900.1"/>
    <property type="molecule type" value="Genomic_DNA"/>
</dbReference>
<accession>A0ABY5NZ23</accession>
<proteinExistence type="predicted"/>
<evidence type="ECO:0000313" key="1">
    <source>
        <dbReference type="EMBL" id="UUV98900.1"/>
    </source>
</evidence>
<gene>
    <name evidence="1" type="ORF">G314FT_10580</name>
</gene>
<sequence length="521" mass="62545">MFIGNAHPVYLPYWQNKRKVKYIDKEEFYQDLLTYCQTDINSKSSVIINKLENKYKTKRLKDETIKRIHMSYRDILSGRKINKRSIKLILNNELVASLEKHDVDARVIKSICQYQLLRTYKPKNKNNTREKHINQNTRKKEEISNQFYFDLSLFGKEQIELLKLDTDTRILHFNKRVKRFVQTYPNELSEKSIRNILRAYRLNLRKVNDQHEPLLFIEMLEKELIYCGVNKKVRTLILNVEQELYKRKEQASKKKHSEVSKPKREIKNKHKVINKKISKKPAMTKEYYTRVTDMVRDEAEKAIDDTHILNHSWIIKDLTRDYNTSSLEKNMVFLVVAYQYYVYELEKDLTNNMEEKLLILQTNLMDCGVEETFYKGILDAERSHLEKKENELLKQHCKQINETRKFTYNVVESDISQQVSVDDNLLEKYYKDLSRLLIKAYCYEKQDIIKALKRKYKQDILDESELILLIDTYKYMTEPLSNIQDDSKRLQIITPHLKQCLQLVGLKEDVIKRVMENKYNF</sequence>
<organism evidence="1 2">
    <name type="scientific">Vagococcus luciliae</name>
    <dbReference type="NCBI Taxonomy" id="2920380"/>
    <lineage>
        <taxon>Bacteria</taxon>
        <taxon>Bacillati</taxon>
        <taxon>Bacillota</taxon>
        <taxon>Bacilli</taxon>
        <taxon>Lactobacillales</taxon>
        <taxon>Enterococcaceae</taxon>
        <taxon>Vagococcus</taxon>
    </lineage>
</organism>
<reference evidence="1" key="2">
    <citation type="submission" date="2022-08" db="EMBL/GenBank/DDBJ databases">
        <authorList>
            <person name="Poehlein A."/>
            <person name="Guzman J."/>
            <person name="Daniel R."/>
            <person name="Vilcinskas A."/>
        </authorList>
    </citation>
    <scope>NUCLEOTIDE SEQUENCE</scope>
    <source>
        <strain evidence="1">G314FT</strain>
    </source>
</reference>
<protein>
    <submittedName>
        <fullName evidence="1">Uncharacterized protein</fullName>
    </submittedName>
</protein>
<reference evidence="1" key="1">
    <citation type="submission" date="2022-08" db="EMBL/GenBank/DDBJ databases">
        <title>Genome sequence of Vagococcus luciliae DSM 112651.</title>
        <authorList>
            <person name="Juan G."/>
            <person name="Anja P."/>
            <person name="Rolf D."/>
            <person name="Kampfer P."/>
            <person name="Vilcinskas A."/>
        </authorList>
    </citation>
    <scope>NUCLEOTIDE SEQUENCE</scope>
    <source>
        <strain evidence="1">G314FT</strain>
    </source>
</reference>
<name>A0ABY5NZ23_9ENTE</name>
<dbReference type="RefSeq" id="WP_257702451.1">
    <property type="nucleotide sequence ID" value="NZ_CP102451.1"/>
</dbReference>
<evidence type="ECO:0000313" key="2">
    <source>
        <dbReference type="Proteomes" id="UP001058273"/>
    </source>
</evidence>